<keyword evidence="2" id="KW-1185">Reference proteome</keyword>
<dbReference type="AlphaFoldDB" id="A0AAD7I099"/>
<gene>
    <name evidence="1" type="ORF">B0H16DRAFT_1468639</name>
</gene>
<dbReference type="Proteomes" id="UP001215598">
    <property type="component" value="Unassembled WGS sequence"/>
</dbReference>
<name>A0AAD7I099_9AGAR</name>
<organism evidence="1 2">
    <name type="scientific">Mycena metata</name>
    <dbReference type="NCBI Taxonomy" id="1033252"/>
    <lineage>
        <taxon>Eukaryota</taxon>
        <taxon>Fungi</taxon>
        <taxon>Dikarya</taxon>
        <taxon>Basidiomycota</taxon>
        <taxon>Agaricomycotina</taxon>
        <taxon>Agaricomycetes</taxon>
        <taxon>Agaricomycetidae</taxon>
        <taxon>Agaricales</taxon>
        <taxon>Marasmiineae</taxon>
        <taxon>Mycenaceae</taxon>
        <taxon>Mycena</taxon>
    </lineage>
</organism>
<reference evidence="1" key="1">
    <citation type="submission" date="2023-03" db="EMBL/GenBank/DDBJ databases">
        <title>Massive genome expansion in bonnet fungi (Mycena s.s.) driven by repeated elements and novel gene families across ecological guilds.</title>
        <authorList>
            <consortium name="Lawrence Berkeley National Laboratory"/>
            <person name="Harder C.B."/>
            <person name="Miyauchi S."/>
            <person name="Viragh M."/>
            <person name="Kuo A."/>
            <person name="Thoen E."/>
            <person name="Andreopoulos B."/>
            <person name="Lu D."/>
            <person name="Skrede I."/>
            <person name="Drula E."/>
            <person name="Henrissat B."/>
            <person name="Morin E."/>
            <person name="Kohler A."/>
            <person name="Barry K."/>
            <person name="LaButti K."/>
            <person name="Morin E."/>
            <person name="Salamov A."/>
            <person name="Lipzen A."/>
            <person name="Mereny Z."/>
            <person name="Hegedus B."/>
            <person name="Baldrian P."/>
            <person name="Stursova M."/>
            <person name="Weitz H."/>
            <person name="Taylor A."/>
            <person name="Grigoriev I.V."/>
            <person name="Nagy L.G."/>
            <person name="Martin F."/>
            <person name="Kauserud H."/>
        </authorList>
    </citation>
    <scope>NUCLEOTIDE SEQUENCE</scope>
    <source>
        <strain evidence="1">CBHHK182m</strain>
    </source>
</reference>
<accession>A0AAD7I099</accession>
<dbReference type="EMBL" id="JARKIB010000146">
    <property type="protein sequence ID" value="KAJ7732290.1"/>
    <property type="molecule type" value="Genomic_DNA"/>
</dbReference>
<sequence length="187" mass="20277">MQFSVSFDEQRYPSVWVRQRLSFDAGFGITNCDGGGPKLKQALSTMLPNLTQCKFEVPFCTSKGPNMVKMEFSGIEGGGRGCVQRGQMHISNALRAHDHPRNPKAVMCSSPYSDNHAIEPSPVLAAEASQPETSHPDCGIVKCQLTGPGSLDGTIPTANSLALSQFKQVYKIGVGVNFNRESLELMK</sequence>
<proteinExistence type="predicted"/>
<evidence type="ECO:0000313" key="1">
    <source>
        <dbReference type="EMBL" id="KAJ7732290.1"/>
    </source>
</evidence>
<evidence type="ECO:0000313" key="2">
    <source>
        <dbReference type="Proteomes" id="UP001215598"/>
    </source>
</evidence>
<protein>
    <submittedName>
        <fullName evidence="1">Uncharacterized protein</fullName>
    </submittedName>
</protein>
<comment type="caution">
    <text evidence="1">The sequence shown here is derived from an EMBL/GenBank/DDBJ whole genome shotgun (WGS) entry which is preliminary data.</text>
</comment>